<evidence type="ECO:0000313" key="5">
    <source>
        <dbReference type="Proteomes" id="UP000267821"/>
    </source>
</evidence>
<evidence type="ECO:0000259" key="3">
    <source>
        <dbReference type="PROSITE" id="PS50157"/>
    </source>
</evidence>
<name>A0A3N4M2Q4_9PEZI</name>
<dbReference type="PROSITE" id="PS50157">
    <property type="entry name" value="ZINC_FINGER_C2H2_2"/>
    <property type="match status" value="1"/>
</dbReference>
<evidence type="ECO:0000256" key="1">
    <source>
        <dbReference type="PROSITE-ProRule" id="PRU00042"/>
    </source>
</evidence>
<dbReference type="Pfam" id="PF26082">
    <property type="entry name" value="zf-C2H2_AcuF"/>
    <property type="match status" value="1"/>
</dbReference>
<dbReference type="InParanoid" id="A0A3N4M2Q4"/>
<protein>
    <recommendedName>
        <fullName evidence="3">C2H2-type domain-containing protein</fullName>
    </recommendedName>
</protein>
<evidence type="ECO:0000313" key="4">
    <source>
        <dbReference type="EMBL" id="RPB29330.1"/>
    </source>
</evidence>
<dbReference type="Proteomes" id="UP000267821">
    <property type="component" value="Unassembled WGS sequence"/>
</dbReference>
<keyword evidence="1" id="KW-0862">Zinc</keyword>
<dbReference type="InterPro" id="IPR013087">
    <property type="entry name" value="Znf_C2H2_type"/>
</dbReference>
<gene>
    <name evidence="4" type="ORF">L211DRAFT_815922</name>
</gene>
<keyword evidence="5" id="KW-1185">Reference proteome</keyword>
<dbReference type="PROSITE" id="PS00028">
    <property type="entry name" value="ZINC_FINGER_C2H2_1"/>
    <property type="match status" value="1"/>
</dbReference>
<feature type="domain" description="C2H2-type" evidence="3">
    <location>
        <begin position="365"/>
        <end position="388"/>
    </location>
</feature>
<dbReference type="STRING" id="1051890.A0A3N4M2Q4"/>
<dbReference type="InterPro" id="IPR058925">
    <property type="entry name" value="zf-C2H2_AcuF"/>
</dbReference>
<accession>A0A3N4M2Q4</accession>
<dbReference type="AlphaFoldDB" id="A0A3N4M2Q4"/>
<dbReference type="PANTHER" id="PTHR35391">
    <property type="entry name" value="C2H2-TYPE DOMAIN-CONTAINING PROTEIN-RELATED"/>
    <property type="match status" value="1"/>
</dbReference>
<reference evidence="4 5" key="1">
    <citation type="journal article" date="2018" name="Nat. Ecol. Evol.">
        <title>Pezizomycetes genomes reveal the molecular basis of ectomycorrhizal truffle lifestyle.</title>
        <authorList>
            <person name="Murat C."/>
            <person name="Payen T."/>
            <person name="Noel B."/>
            <person name="Kuo A."/>
            <person name="Morin E."/>
            <person name="Chen J."/>
            <person name="Kohler A."/>
            <person name="Krizsan K."/>
            <person name="Balestrini R."/>
            <person name="Da Silva C."/>
            <person name="Montanini B."/>
            <person name="Hainaut M."/>
            <person name="Levati E."/>
            <person name="Barry K.W."/>
            <person name="Belfiori B."/>
            <person name="Cichocki N."/>
            <person name="Clum A."/>
            <person name="Dockter R.B."/>
            <person name="Fauchery L."/>
            <person name="Guy J."/>
            <person name="Iotti M."/>
            <person name="Le Tacon F."/>
            <person name="Lindquist E.A."/>
            <person name="Lipzen A."/>
            <person name="Malagnac F."/>
            <person name="Mello A."/>
            <person name="Molinier V."/>
            <person name="Miyauchi S."/>
            <person name="Poulain J."/>
            <person name="Riccioni C."/>
            <person name="Rubini A."/>
            <person name="Sitrit Y."/>
            <person name="Splivallo R."/>
            <person name="Traeger S."/>
            <person name="Wang M."/>
            <person name="Zifcakova L."/>
            <person name="Wipf D."/>
            <person name="Zambonelli A."/>
            <person name="Paolocci F."/>
            <person name="Nowrousian M."/>
            <person name="Ottonello S."/>
            <person name="Baldrian P."/>
            <person name="Spatafora J.W."/>
            <person name="Henrissat B."/>
            <person name="Nagy L.G."/>
            <person name="Aury J.M."/>
            <person name="Wincker P."/>
            <person name="Grigoriev I.V."/>
            <person name="Bonfante P."/>
            <person name="Martin F.M."/>
        </authorList>
    </citation>
    <scope>NUCLEOTIDE SEQUENCE [LARGE SCALE GENOMIC DNA]</scope>
    <source>
        <strain evidence="4 5">ATCC MYA-4762</strain>
    </source>
</reference>
<keyword evidence="1" id="KW-0479">Metal-binding</keyword>
<sequence>MEPRAYLSSIPSTSITATSSDSISSVYHECLGYLNQLYSLKQTQTGNLAGSRETTRSYSIADELARFRIWAANSGAHHPAESRYSLDCRLQNAVHAKQLLFLVLGKMRLVLVIGVTQFTELDTPENSTLEDLSSTVGSMITLLYRVLMAIRKPSQDSYNSLKYSGIDVSQWEFFDKRHFQDKFPLFASTKEYLLSRLVQASLHRRQFFEYQKTHREKLARSGVGVVNQGDSVGENSEGTIITKMSTLVDLPQAGNELQGAVTEVDSDEGRTATSYASTMGARVVGDNLRVPPPPNSVRAYEGAPFECPYCSYVITAPGFPAWQRHVFRDLRPYVCTFEECVTPNQLFKSRSEWFRHELKFHRQEWYCNDCSVVFKDGKSLENHLNHVHPDACTPVLLPVVMKGCQRTSSSPERCALCTMELPAIRVRNHLARHLQQLALCSLPPRQDLDSGVEGETLNGAEDDGSGDSDVGDVTLDGAEDDESGDSDVGDVTLDGVEEELEVFPYVSFRMQWPRHKSST</sequence>
<evidence type="ECO:0000256" key="2">
    <source>
        <dbReference type="SAM" id="MobiDB-lite"/>
    </source>
</evidence>
<dbReference type="SMART" id="SM00355">
    <property type="entry name" value="ZnF_C2H2"/>
    <property type="match status" value="3"/>
</dbReference>
<proteinExistence type="predicted"/>
<dbReference type="GO" id="GO:0008270">
    <property type="term" value="F:zinc ion binding"/>
    <property type="evidence" value="ECO:0007669"/>
    <property type="project" value="UniProtKB-KW"/>
</dbReference>
<organism evidence="4 5">
    <name type="scientific">Terfezia boudieri ATCC MYA-4762</name>
    <dbReference type="NCBI Taxonomy" id="1051890"/>
    <lineage>
        <taxon>Eukaryota</taxon>
        <taxon>Fungi</taxon>
        <taxon>Dikarya</taxon>
        <taxon>Ascomycota</taxon>
        <taxon>Pezizomycotina</taxon>
        <taxon>Pezizomycetes</taxon>
        <taxon>Pezizales</taxon>
        <taxon>Pezizaceae</taxon>
        <taxon>Terfezia</taxon>
    </lineage>
</organism>
<keyword evidence="1" id="KW-0863">Zinc-finger</keyword>
<dbReference type="OrthoDB" id="20872at2759"/>
<feature type="compositionally biased region" description="Acidic residues" evidence="2">
    <location>
        <begin position="460"/>
        <end position="470"/>
    </location>
</feature>
<dbReference type="EMBL" id="ML121527">
    <property type="protein sequence ID" value="RPB29330.1"/>
    <property type="molecule type" value="Genomic_DNA"/>
</dbReference>
<dbReference type="PANTHER" id="PTHR35391:SF7">
    <property type="entry name" value="C2H2-TYPE DOMAIN-CONTAINING PROTEIN"/>
    <property type="match status" value="1"/>
</dbReference>
<feature type="region of interest" description="Disordered" evidence="2">
    <location>
        <begin position="450"/>
        <end position="494"/>
    </location>
</feature>
<feature type="compositionally biased region" description="Acidic residues" evidence="2">
    <location>
        <begin position="477"/>
        <end position="488"/>
    </location>
</feature>